<evidence type="ECO:0000313" key="12">
    <source>
        <dbReference type="EMBL" id="KDQ12748.1"/>
    </source>
</evidence>
<reference evidence="13" key="1">
    <citation type="journal article" date="2014" name="Proc. Natl. Acad. Sci. U.S.A.">
        <title>Extensive sampling of basidiomycete genomes demonstrates inadequacy of the white-rot/brown-rot paradigm for wood decay fungi.</title>
        <authorList>
            <person name="Riley R."/>
            <person name="Salamov A.A."/>
            <person name="Brown D.W."/>
            <person name="Nagy L.G."/>
            <person name="Floudas D."/>
            <person name="Held B.W."/>
            <person name="Levasseur A."/>
            <person name="Lombard V."/>
            <person name="Morin E."/>
            <person name="Otillar R."/>
            <person name="Lindquist E.A."/>
            <person name="Sun H."/>
            <person name="LaButti K.M."/>
            <person name="Schmutz J."/>
            <person name="Jabbour D."/>
            <person name="Luo H."/>
            <person name="Baker S.E."/>
            <person name="Pisabarro A.G."/>
            <person name="Walton J.D."/>
            <person name="Blanchette R.A."/>
            <person name="Henrissat B."/>
            <person name="Martin F."/>
            <person name="Cullen D."/>
            <person name="Hibbett D.S."/>
            <person name="Grigoriev I.V."/>
        </authorList>
    </citation>
    <scope>NUCLEOTIDE SEQUENCE [LARGE SCALE GENOMIC DNA]</scope>
    <source>
        <strain evidence="13">FD-172 SS1</strain>
    </source>
</reference>
<feature type="region of interest" description="Disordered" evidence="10">
    <location>
        <begin position="502"/>
        <end position="542"/>
    </location>
</feature>
<dbReference type="GO" id="GO:0070860">
    <property type="term" value="C:RNA polymerase I core factor complex"/>
    <property type="evidence" value="ECO:0007669"/>
    <property type="project" value="InterPro"/>
</dbReference>
<keyword evidence="9" id="KW-0539">Nucleus</keyword>
<dbReference type="Proteomes" id="UP000027195">
    <property type="component" value="Unassembled WGS sequence"/>
</dbReference>
<gene>
    <name evidence="12" type="ORF">BOTBODRAFT_112506</name>
</gene>
<evidence type="ECO:0000256" key="3">
    <source>
        <dbReference type="ARBA" id="ARBA00022723"/>
    </source>
</evidence>
<dbReference type="HOGENOM" id="CLU_029055_0_0_1"/>
<feature type="compositionally biased region" description="Acidic residues" evidence="10">
    <location>
        <begin position="667"/>
        <end position="678"/>
    </location>
</feature>
<feature type="compositionally biased region" description="Acidic residues" evidence="10">
    <location>
        <begin position="210"/>
        <end position="220"/>
    </location>
</feature>
<feature type="compositionally biased region" description="Basic and acidic residues" evidence="10">
    <location>
        <begin position="148"/>
        <end position="159"/>
    </location>
</feature>
<evidence type="ECO:0000256" key="6">
    <source>
        <dbReference type="ARBA" id="ARBA00023015"/>
    </source>
</evidence>
<evidence type="ECO:0000256" key="8">
    <source>
        <dbReference type="ARBA" id="ARBA00023163"/>
    </source>
</evidence>
<keyword evidence="5" id="KW-0862">Zinc</keyword>
<dbReference type="InterPro" id="IPR048538">
    <property type="entry name" value="Rrn7_cyclin_C"/>
</dbReference>
<evidence type="ECO:0000256" key="5">
    <source>
        <dbReference type="ARBA" id="ARBA00022833"/>
    </source>
</evidence>
<dbReference type="GO" id="GO:0008270">
    <property type="term" value="F:zinc ion binding"/>
    <property type="evidence" value="ECO:0007669"/>
    <property type="project" value="UniProtKB-KW"/>
</dbReference>
<feature type="region of interest" description="Disordered" evidence="10">
    <location>
        <begin position="203"/>
        <end position="228"/>
    </location>
</feature>
<organism evidence="12 13">
    <name type="scientific">Botryobasidium botryosum (strain FD-172 SS1)</name>
    <dbReference type="NCBI Taxonomy" id="930990"/>
    <lineage>
        <taxon>Eukaryota</taxon>
        <taxon>Fungi</taxon>
        <taxon>Dikarya</taxon>
        <taxon>Basidiomycota</taxon>
        <taxon>Agaricomycotina</taxon>
        <taxon>Agaricomycetes</taxon>
        <taxon>Cantharellales</taxon>
        <taxon>Botryobasidiaceae</taxon>
        <taxon>Botryobasidium</taxon>
    </lineage>
</organism>
<sequence length="678" mass="75716">MQCPTCGLTKLRKDSSGNLMCKEGHIFQGYRVEDHEATDLGQHTLKKRAESKKKEKKEKVSQADPKLYHGERARFHYFQCAQLILRKQVVALTCAWKLPPEFEALCRDIWSLHLALLSKPPPPEPYFYAREQRGEHDSPKSTQSLEGNETRGNDGHDTDTDIQGEAGDTAEANLHSFMSEILGENPAALSDAKKNLDKLAREIESSAGSEDAEGEDDGEEREERQWQGKRWQRNDFERPAANIAVLVLACWMMRLPVVYMDFTPENNRLIESHVVPYLDPLRLLPMNLTQYLTKYTIVALSPSHPPTTAVLHTLSSRLAKLLMTKYNIRVPEINAAPILWRAVRALCGTPALYALAKTLAKNPLSLPLTLHPYWLSPSLLQGRAKDKYRPSRHKSDNIPPELAFVACVITVLKMVYGLDGRESRLPTDPNDPACTLPTEEAYTATLREHQKLSLGSDEELFSTRSKMTALDMDDLQIDKYLAFCERALLQREGPTTAEVISSTASTTLTAAPSTTGAQPAIRHRKQHYQPSPSDPSLNGALTPATAHPVYTSHDILGTIPASYALVLDVAARWAGVGREDVAVVVERFERRIGAWGRRERRERQKRDGKKMSREGSPGENEGEDDDEEESEGEDLDLDLDLDGLNEGPSVGREREGGPGREARGGEGDEMSGIEEDWI</sequence>
<dbReference type="FunCoup" id="A0A067MAG2">
    <property type="interactions" value="45"/>
</dbReference>
<dbReference type="GO" id="GO:0042790">
    <property type="term" value="P:nucleolar large rRNA transcription by RNA polymerase I"/>
    <property type="evidence" value="ECO:0007669"/>
    <property type="project" value="TreeGrafter"/>
</dbReference>
<feature type="compositionally biased region" description="Acidic residues" evidence="10">
    <location>
        <begin position="620"/>
        <end position="643"/>
    </location>
</feature>
<feature type="region of interest" description="Disordered" evidence="10">
    <location>
        <begin position="46"/>
        <end position="65"/>
    </location>
</feature>
<keyword evidence="6" id="KW-0805">Transcription regulation</keyword>
<feature type="compositionally biased region" description="Low complexity" evidence="10">
    <location>
        <begin position="502"/>
        <end position="517"/>
    </location>
</feature>
<keyword evidence="7" id="KW-0238">DNA-binding</keyword>
<evidence type="ECO:0000256" key="10">
    <source>
        <dbReference type="SAM" id="MobiDB-lite"/>
    </source>
</evidence>
<feature type="compositionally biased region" description="Basic and acidic residues" evidence="10">
    <location>
        <begin position="130"/>
        <end position="139"/>
    </location>
</feature>
<feature type="region of interest" description="Disordered" evidence="10">
    <location>
        <begin position="121"/>
        <end position="164"/>
    </location>
</feature>
<feature type="compositionally biased region" description="Basic and acidic residues" evidence="10">
    <location>
        <begin position="651"/>
        <end position="666"/>
    </location>
</feature>
<evidence type="ECO:0000256" key="4">
    <source>
        <dbReference type="ARBA" id="ARBA00022771"/>
    </source>
</evidence>
<evidence type="ECO:0000256" key="9">
    <source>
        <dbReference type="ARBA" id="ARBA00023242"/>
    </source>
</evidence>
<name>A0A067MAG2_BOTB1</name>
<dbReference type="EMBL" id="KL198048">
    <property type="protein sequence ID" value="KDQ12748.1"/>
    <property type="molecule type" value="Genomic_DNA"/>
</dbReference>
<feature type="compositionally biased region" description="Basic and acidic residues" evidence="10">
    <location>
        <begin position="597"/>
        <end position="613"/>
    </location>
</feature>
<evidence type="ECO:0000313" key="13">
    <source>
        <dbReference type="Proteomes" id="UP000027195"/>
    </source>
</evidence>
<comment type="similarity">
    <text evidence="2">Belongs to the RRN7/TAF1B family.</text>
</comment>
<evidence type="ECO:0000256" key="2">
    <source>
        <dbReference type="ARBA" id="ARBA00006899"/>
    </source>
</evidence>
<accession>A0A067MAG2</accession>
<proteinExistence type="inferred from homology"/>
<dbReference type="AlphaFoldDB" id="A0A067MAG2"/>
<dbReference type="OrthoDB" id="428577at2759"/>
<evidence type="ECO:0000256" key="1">
    <source>
        <dbReference type="ARBA" id="ARBA00004604"/>
    </source>
</evidence>
<dbReference type="PANTHER" id="PTHR31576">
    <property type="entry name" value="TATA BOX-BINDING PROTEIN-ASSOCIATED FACTOR RNA POLYMERASE I SUBUNIT B"/>
    <property type="match status" value="1"/>
</dbReference>
<keyword evidence="3" id="KW-0479">Metal-binding</keyword>
<keyword evidence="4" id="KW-0863">Zinc-finger</keyword>
<dbReference type="STRING" id="930990.A0A067MAG2"/>
<feature type="compositionally biased region" description="Basic residues" evidence="10">
    <location>
        <begin position="46"/>
        <end position="56"/>
    </location>
</feature>
<keyword evidence="8" id="KW-0804">Transcription</keyword>
<keyword evidence="13" id="KW-1185">Reference proteome</keyword>
<evidence type="ECO:0000256" key="7">
    <source>
        <dbReference type="ARBA" id="ARBA00023125"/>
    </source>
</evidence>
<dbReference type="Pfam" id="PF20645">
    <property type="entry name" value="Rrn7_cyclin_C"/>
    <property type="match status" value="1"/>
</dbReference>
<feature type="region of interest" description="Disordered" evidence="10">
    <location>
        <begin position="597"/>
        <end position="678"/>
    </location>
</feature>
<dbReference type="PANTHER" id="PTHR31576:SF2">
    <property type="entry name" value="TATA BOX-BINDING PROTEIN-ASSOCIATED FACTOR RNA POLYMERASE I SUBUNIT B"/>
    <property type="match status" value="1"/>
</dbReference>
<dbReference type="GO" id="GO:0001164">
    <property type="term" value="F:RNA polymerase I core promoter sequence-specific DNA binding"/>
    <property type="evidence" value="ECO:0007669"/>
    <property type="project" value="InterPro"/>
</dbReference>
<evidence type="ECO:0000259" key="11">
    <source>
        <dbReference type="Pfam" id="PF20645"/>
    </source>
</evidence>
<comment type="subcellular location">
    <subcellularLocation>
        <location evidence="1">Nucleus</location>
        <location evidence="1">Nucleolus</location>
    </subcellularLocation>
</comment>
<feature type="domain" description="Rrn7/TAF1B C-terminal cyclin" evidence="11">
    <location>
        <begin position="304"/>
        <end position="487"/>
    </location>
</feature>
<protein>
    <recommendedName>
        <fullName evidence="11">Rrn7/TAF1B C-terminal cyclin domain-containing protein</fullName>
    </recommendedName>
</protein>
<dbReference type="InterPro" id="IPR033599">
    <property type="entry name" value="TAF1B/Rrn7"/>
</dbReference>
<dbReference type="InParanoid" id="A0A067MAG2"/>